<evidence type="ECO:0000256" key="4">
    <source>
        <dbReference type="ARBA" id="ARBA00022989"/>
    </source>
</evidence>
<evidence type="ECO:0000256" key="5">
    <source>
        <dbReference type="ARBA" id="ARBA00023136"/>
    </source>
</evidence>
<dbReference type="InterPro" id="IPR000620">
    <property type="entry name" value="EamA_dom"/>
</dbReference>
<proteinExistence type="predicted"/>
<dbReference type="RefSeq" id="WP_353984455.1">
    <property type="nucleotide sequence ID" value="NZ_JBEWLY010000017.1"/>
</dbReference>
<feature type="transmembrane region" description="Helical" evidence="6">
    <location>
        <begin position="128"/>
        <end position="147"/>
    </location>
</feature>
<keyword evidence="2" id="KW-1003">Cell membrane</keyword>
<comment type="caution">
    <text evidence="8">The sequence shown here is derived from an EMBL/GenBank/DDBJ whole genome shotgun (WGS) entry which is preliminary data.</text>
</comment>
<sequence length="308" mass="32915">MLTGERSRWTVYATLVLVMTLWAGNSIVARAVHEQIGPYSLAFCRWLGATCVLMPFAARGLVVDKPVIRAHWRPILLLGLVGVGAFNTLLYSGLQYTTATNGLLIQAGIPAFVLIFDRVLFGTNARAAAIYGVALSAVGVVTIIFRADPRALLALHFGLGDALILTAVLAWSLYTALLRTRPPVRGTSFLAATFLIGAVVMFPFAAWEWTVSPPRFSHEVVLAIAYVAILPSTVAYYLFNRAVAEIGAASAGHMISLQPLLGAILAAPILGEDLHGYHAAGMLLISTGIIVSLRGRAANTRAGFEQES</sequence>
<evidence type="ECO:0000256" key="3">
    <source>
        <dbReference type="ARBA" id="ARBA00022692"/>
    </source>
</evidence>
<evidence type="ECO:0000256" key="6">
    <source>
        <dbReference type="SAM" id="Phobius"/>
    </source>
</evidence>
<reference evidence="8 9" key="1">
    <citation type="submission" date="2024-07" db="EMBL/GenBank/DDBJ databases">
        <title>Novosphingobium kalidii RD2P27.</title>
        <authorList>
            <person name="Sun J.-Q."/>
        </authorList>
    </citation>
    <scope>NUCLEOTIDE SEQUENCE [LARGE SCALE GENOMIC DNA]</scope>
    <source>
        <strain evidence="8 9">RD2P27</strain>
    </source>
</reference>
<keyword evidence="9" id="KW-1185">Reference proteome</keyword>
<evidence type="ECO:0000256" key="1">
    <source>
        <dbReference type="ARBA" id="ARBA00004651"/>
    </source>
</evidence>
<dbReference type="PANTHER" id="PTHR32322:SF18">
    <property type="entry name" value="S-ADENOSYLMETHIONINE_S-ADENOSYLHOMOCYSTEINE TRANSPORTER"/>
    <property type="match status" value="1"/>
</dbReference>
<feature type="domain" description="EamA" evidence="7">
    <location>
        <begin position="12"/>
        <end position="144"/>
    </location>
</feature>
<dbReference type="PANTHER" id="PTHR32322">
    <property type="entry name" value="INNER MEMBRANE TRANSPORTER"/>
    <property type="match status" value="1"/>
</dbReference>
<dbReference type="Proteomes" id="UP001548713">
    <property type="component" value="Unassembled WGS sequence"/>
</dbReference>
<keyword evidence="3 6" id="KW-0812">Transmembrane</keyword>
<name>A0ABV2D257_9SPHN</name>
<dbReference type="SUPFAM" id="SSF103481">
    <property type="entry name" value="Multidrug resistance efflux transporter EmrE"/>
    <property type="match status" value="2"/>
</dbReference>
<feature type="domain" description="EamA" evidence="7">
    <location>
        <begin position="159"/>
        <end position="293"/>
    </location>
</feature>
<feature type="transmembrane region" description="Helical" evidence="6">
    <location>
        <begin position="74"/>
        <end position="91"/>
    </location>
</feature>
<gene>
    <name evidence="8" type="ORF">ABVV53_10905</name>
</gene>
<dbReference type="InterPro" id="IPR037185">
    <property type="entry name" value="EmrE-like"/>
</dbReference>
<feature type="transmembrane region" description="Helical" evidence="6">
    <location>
        <begin position="39"/>
        <end position="62"/>
    </location>
</feature>
<dbReference type="Pfam" id="PF00892">
    <property type="entry name" value="EamA"/>
    <property type="match status" value="2"/>
</dbReference>
<keyword evidence="5 6" id="KW-0472">Membrane</keyword>
<dbReference type="InterPro" id="IPR050638">
    <property type="entry name" value="AA-Vitamin_Transporters"/>
</dbReference>
<feature type="transmembrane region" description="Helical" evidence="6">
    <location>
        <begin position="153"/>
        <end position="177"/>
    </location>
</feature>
<dbReference type="EMBL" id="JBEWLY010000017">
    <property type="protein sequence ID" value="MET1755963.1"/>
    <property type="molecule type" value="Genomic_DNA"/>
</dbReference>
<feature type="transmembrane region" description="Helical" evidence="6">
    <location>
        <begin position="251"/>
        <end position="270"/>
    </location>
</feature>
<protein>
    <submittedName>
        <fullName evidence="8">DMT family transporter</fullName>
    </submittedName>
</protein>
<feature type="transmembrane region" description="Helical" evidence="6">
    <location>
        <begin position="12"/>
        <end position="33"/>
    </location>
</feature>
<feature type="transmembrane region" description="Helical" evidence="6">
    <location>
        <begin position="103"/>
        <end position="121"/>
    </location>
</feature>
<organism evidence="8 9">
    <name type="scientific">Novosphingobium kalidii</name>
    <dbReference type="NCBI Taxonomy" id="3230299"/>
    <lineage>
        <taxon>Bacteria</taxon>
        <taxon>Pseudomonadati</taxon>
        <taxon>Pseudomonadota</taxon>
        <taxon>Alphaproteobacteria</taxon>
        <taxon>Sphingomonadales</taxon>
        <taxon>Sphingomonadaceae</taxon>
        <taxon>Novosphingobium</taxon>
    </lineage>
</organism>
<evidence type="ECO:0000256" key="2">
    <source>
        <dbReference type="ARBA" id="ARBA00022475"/>
    </source>
</evidence>
<evidence type="ECO:0000259" key="7">
    <source>
        <dbReference type="Pfam" id="PF00892"/>
    </source>
</evidence>
<comment type="subcellular location">
    <subcellularLocation>
        <location evidence="1">Cell membrane</location>
        <topology evidence="1">Multi-pass membrane protein</topology>
    </subcellularLocation>
</comment>
<evidence type="ECO:0000313" key="8">
    <source>
        <dbReference type="EMBL" id="MET1755963.1"/>
    </source>
</evidence>
<evidence type="ECO:0000313" key="9">
    <source>
        <dbReference type="Proteomes" id="UP001548713"/>
    </source>
</evidence>
<accession>A0ABV2D257</accession>
<keyword evidence="4 6" id="KW-1133">Transmembrane helix</keyword>
<feature type="transmembrane region" description="Helical" evidence="6">
    <location>
        <begin position="221"/>
        <end position="239"/>
    </location>
</feature>
<feature type="transmembrane region" description="Helical" evidence="6">
    <location>
        <begin position="276"/>
        <end position="293"/>
    </location>
</feature>
<feature type="transmembrane region" description="Helical" evidence="6">
    <location>
        <begin position="189"/>
        <end position="209"/>
    </location>
</feature>